<keyword evidence="5 8" id="KW-0472">Membrane</keyword>
<feature type="transmembrane region" description="Helical" evidence="8">
    <location>
        <begin position="136"/>
        <end position="161"/>
    </location>
</feature>
<evidence type="ECO:0000256" key="4">
    <source>
        <dbReference type="ARBA" id="ARBA00022989"/>
    </source>
</evidence>
<evidence type="ECO:0000313" key="11">
    <source>
        <dbReference type="EMBL" id="GET08559.1"/>
    </source>
</evidence>
<dbReference type="Proteomes" id="UP000494265">
    <property type="component" value="Unassembled WGS sequence"/>
</dbReference>
<dbReference type="Proteomes" id="UP000494178">
    <property type="component" value="Unassembled WGS sequence"/>
</dbReference>
<dbReference type="SUPFAM" id="SSF53850">
    <property type="entry name" value="Periplasmic binding protein-like II"/>
    <property type="match status" value="1"/>
</dbReference>
<sequence>MTSIGQAVFEHMQLSLTALLLASLLALILAVVLRPFNKLSEFVLQLTGILQTIPSLAILGLLIPFLGIGFGPALVALVLYGLFPILQNTLVGLRSIDPTLEEAALALGLTNWQKFKKVDFPLALPMILSGVRTSGIMIIGTATLAALIGAGGLGTYILLGIDRQDNKLILIGAILSAGLAIGFSLVINLLKKLKLKQISLIVTILVILTAGSFLPQIKNKSFNQPLIIAGKLGTEPNILIQMYKLLIENQTDIKVELKENLGKTAFLYQALKSGAIDLYPEFTGTITKTLLKNPPKSSNNARLVYEQAKLGIKREDDLVYLRPMAYQNTYALAVKQDFATKYHLQTISDLQKVSSFAIAGFTLEFSQRADGNKGLQSKYQLNLKVKTMEPALRYKALERGDIQIIDVYSTDSEIRRYHLKVLQDNRQLFPPYQGAPLMRAETLKKYPALKPVLNQLAGKITTKQMQELNYQVDVLKKSPRQVAQKFLSEQGLLKY</sequence>
<dbReference type="GO" id="GO:0031460">
    <property type="term" value="P:glycine betaine transport"/>
    <property type="evidence" value="ECO:0007669"/>
    <property type="project" value="TreeGrafter"/>
</dbReference>
<name>A0A6F9XZX2_9LACO</name>
<evidence type="ECO:0000256" key="5">
    <source>
        <dbReference type="ARBA" id="ARBA00023136"/>
    </source>
</evidence>
<comment type="similarity">
    <text evidence="7">In the N-terminal section; belongs to the binding-protein-dependent transport system permease family.</text>
</comment>
<keyword evidence="4 8" id="KW-1133">Transmembrane helix</keyword>
<feature type="domain" description="ABC transmembrane type-1" evidence="9">
    <location>
        <begin position="8"/>
        <end position="187"/>
    </location>
</feature>
<dbReference type="PANTHER" id="PTHR30177:SF4">
    <property type="entry name" value="OSMOPROTECTANT IMPORT PERMEASE PROTEIN OSMW"/>
    <property type="match status" value="1"/>
</dbReference>
<organism evidence="11">
    <name type="scientific">Ligilactobacillus agilis</name>
    <dbReference type="NCBI Taxonomy" id="1601"/>
    <lineage>
        <taxon>Bacteria</taxon>
        <taxon>Bacillati</taxon>
        <taxon>Bacillota</taxon>
        <taxon>Bacilli</taxon>
        <taxon>Lactobacillales</taxon>
        <taxon>Lactobacillaceae</taxon>
        <taxon>Ligilactobacillus</taxon>
    </lineage>
</organism>
<evidence type="ECO:0000256" key="6">
    <source>
        <dbReference type="ARBA" id="ARBA00035642"/>
    </source>
</evidence>
<evidence type="ECO:0000256" key="2">
    <source>
        <dbReference type="ARBA" id="ARBA00022448"/>
    </source>
</evidence>
<evidence type="ECO:0000313" key="10">
    <source>
        <dbReference type="EMBL" id="GET05224.1"/>
    </source>
</evidence>
<keyword evidence="2 8" id="KW-0813">Transport</keyword>
<keyword evidence="3 8" id="KW-0812">Transmembrane</keyword>
<evidence type="ECO:0000256" key="1">
    <source>
        <dbReference type="ARBA" id="ARBA00004141"/>
    </source>
</evidence>
<reference evidence="10" key="2">
    <citation type="submission" date="2019-10" db="EMBL/GenBank/DDBJ databases">
        <title>Lactobacillus agilis SY212 Whole Genome Sequencing Project.</title>
        <authorList>
            <person name="Suzuki S."/>
            <person name="Endo A."/>
            <person name="Maeno S."/>
            <person name="Shiwa Y."/>
            <person name="Matsutani M."/>
            <person name="Kajikawa A."/>
        </authorList>
    </citation>
    <scope>NUCLEOTIDE SEQUENCE</scope>
    <source>
        <strain evidence="10">SY212</strain>
    </source>
</reference>
<dbReference type="Pfam" id="PF04069">
    <property type="entry name" value="OpuAC"/>
    <property type="match status" value="1"/>
</dbReference>
<comment type="similarity">
    <text evidence="8">Belongs to the binding-protein-dependent transport system permease family.</text>
</comment>
<dbReference type="Gene3D" id="1.10.3720.10">
    <property type="entry name" value="MetI-like"/>
    <property type="match status" value="1"/>
</dbReference>
<protein>
    <submittedName>
        <fullName evidence="11">Glycine betaine/carnitine/choline ABC transporter substrate-binding and permease protein</fullName>
    </submittedName>
</protein>
<dbReference type="Pfam" id="PF00528">
    <property type="entry name" value="BPD_transp_1"/>
    <property type="match status" value="1"/>
</dbReference>
<dbReference type="CDD" id="cd13610">
    <property type="entry name" value="PBP2_ChoS"/>
    <property type="match status" value="1"/>
</dbReference>
<feature type="transmembrane region" description="Helical" evidence="8">
    <location>
        <begin position="168"/>
        <end position="189"/>
    </location>
</feature>
<dbReference type="GO" id="GO:0022857">
    <property type="term" value="F:transmembrane transporter activity"/>
    <property type="evidence" value="ECO:0007669"/>
    <property type="project" value="InterPro"/>
</dbReference>
<dbReference type="InterPro" id="IPR035906">
    <property type="entry name" value="MetI-like_sf"/>
</dbReference>
<dbReference type="EMBL" id="BLAM01000042">
    <property type="protein sequence ID" value="GET05224.1"/>
    <property type="molecule type" value="Genomic_DNA"/>
</dbReference>
<dbReference type="InterPro" id="IPR000515">
    <property type="entry name" value="MetI-like"/>
</dbReference>
<comment type="similarity">
    <text evidence="6">In the C-terminal section; belongs to the OsmX family.</text>
</comment>
<dbReference type="PANTHER" id="PTHR30177">
    <property type="entry name" value="GLYCINE BETAINE/L-PROLINE TRANSPORT SYSTEM PERMEASE PROTEIN PROW"/>
    <property type="match status" value="1"/>
</dbReference>
<dbReference type="FunFam" id="1.10.3720.10:FF:000001">
    <property type="entry name" value="Glycine betaine ABC transporter, permease"/>
    <property type="match status" value="1"/>
</dbReference>
<dbReference type="GO" id="GO:0043190">
    <property type="term" value="C:ATP-binding cassette (ABC) transporter complex"/>
    <property type="evidence" value="ECO:0007669"/>
    <property type="project" value="InterPro"/>
</dbReference>
<dbReference type="InterPro" id="IPR007210">
    <property type="entry name" value="ABC_Gly_betaine_transp_sub-bd"/>
</dbReference>
<dbReference type="InterPro" id="IPR058089">
    <property type="entry name" value="EgtUBC_SBD"/>
</dbReference>
<dbReference type="EMBL" id="BLAN01000072">
    <property type="protein sequence ID" value="GET08559.1"/>
    <property type="molecule type" value="Genomic_DNA"/>
</dbReference>
<dbReference type="SUPFAM" id="SSF161098">
    <property type="entry name" value="MetI-like"/>
    <property type="match status" value="1"/>
</dbReference>
<dbReference type="InterPro" id="IPR051204">
    <property type="entry name" value="ABC_transp_perm/SBD"/>
</dbReference>
<evidence type="ECO:0000256" key="3">
    <source>
        <dbReference type="ARBA" id="ARBA00022692"/>
    </source>
</evidence>
<dbReference type="CDD" id="cd06261">
    <property type="entry name" value="TM_PBP2"/>
    <property type="match status" value="1"/>
</dbReference>
<accession>A0A6F9XZX2</accession>
<feature type="transmembrane region" description="Helical" evidence="8">
    <location>
        <begin position="56"/>
        <end position="83"/>
    </location>
</feature>
<dbReference type="AlphaFoldDB" id="A0A6F9XZX2"/>
<dbReference type="Gene3D" id="3.40.190.120">
    <property type="entry name" value="Osmoprotection protein (prox), domain 2"/>
    <property type="match status" value="1"/>
</dbReference>
<evidence type="ECO:0000256" key="7">
    <source>
        <dbReference type="ARBA" id="ARBA00035652"/>
    </source>
</evidence>
<evidence type="ECO:0000256" key="8">
    <source>
        <dbReference type="RuleBase" id="RU363032"/>
    </source>
</evidence>
<dbReference type="PROSITE" id="PS50928">
    <property type="entry name" value="ABC_TM1"/>
    <property type="match status" value="1"/>
</dbReference>
<feature type="transmembrane region" description="Helical" evidence="8">
    <location>
        <begin position="195"/>
        <end position="214"/>
    </location>
</feature>
<dbReference type="Gene3D" id="3.40.190.10">
    <property type="entry name" value="Periplasmic binding protein-like II"/>
    <property type="match status" value="1"/>
</dbReference>
<evidence type="ECO:0000259" key="9">
    <source>
        <dbReference type="PROSITE" id="PS50928"/>
    </source>
</evidence>
<comment type="subcellular location">
    <subcellularLocation>
        <location evidence="8">Cell membrane</location>
        <topology evidence="8">Multi-pass membrane protein</topology>
    </subcellularLocation>
    <subcellularLocation>
        <location evidence="1">Membrane</location>
        <topology evidence="1">Multi-pass membrane protein</topology>
    </subcellularLocation>
</comment>
<comment type="caution">
    <text evidence="11">The sequence shown here is derived from an EMBL/GenBank/DDBJ whole genome shotgun (WGS) entry which is preliminary data.</text>
</comment>
<proteinExistence type="inferred from homology"/>
<gene>
    <name evidence="11" type="primary">opuCC</name>
    <name evidence="11" type="ORF">SY111_11830</name>
    <name evidence="10" type="ORF">SY212_02540</name>
</gene>
<reference evidence="11" key="1">
    <citation type="submission" date="2019-10" db="EMBL/GenBank/DDBJ databases">
        <title>Lactobacillus agilis SY111 Whole Genome Sequencing Project.</title>
        <authorList>
            <person name="Suzuki S."/>
            <person name="Endo A."/>
            <person name="Maeno S."/>
            <person name="Shiwa Y."/>
            <person name="Matsutani M."/>
            <person name="Kajikawa A."/>
        </authorList>
    </citation>
    <scope>NUCLEOTIDE SEQUENCE</scope>
    <source>
        <strain evidence="11">SY111</strain>
    </source>
</reference>
<feature type="transmembrane region" description="Helical" evidence="8">
    <location>
        <begin position="12"/>
        <end position="36"/>
    </location>
</feature>